<organism evidence="5 6">
    <name type="scientific">Cetraspora pellucida</name>
    <dbReference type="NCBI Taxonomy" id="1433469"/>
    <lineage>
        <taxon>Eukaryota</taxon>
        <taxon>Fungi</taxon>
        <taxon>Fungi incertae sedis</taxon>
        <taxon>Mucoromycota</taxon>
        <taxon>Glomeromycotina</taxon>
        <taxon>Glomeromycetes</taxon>
        <taxon>Diversisporales</taxon>
        <taxon>Gigasporaceae</taxon>
        <taxon>Cetraspora</taxon>
    </lineage>
</organism>
<dbReference type="GO" id="GO:0006103">
    <property type="term" value="P:2-oxoglutarate metabolic process"/>
    <property type="evidence" value="ECO:0007669"/>
    <property type="project" value="InterPro"/>
</dbReference>
<dbReference type="Proteomes" id="UP000789759">
    <property type="component" value="Unassembled WGS sequence"/>
</dbReference>
<dbReference type="OrthoDB" id="2116030at2759"/>
<keyword evidence="2" id="KW-0496">Mitochondrion</keyword>
<dbReference type="EMBL" id="CAJVQA010000948">
    <property type="protein sequence ID" value="CAG8496770.1"/>
    <property type="molecule type" value="Genomic_DNA"/>
</dbReference>
<feature type="region of interest" description="Disordered" evidence="4">
    <location>
        <begin position="23"/>
        <end position="68"/>
    </location>
</feature>
<evidence type="ECO:0000256" key="3">
    <source>
        <dbReference type="ARBA" id="ARBA00043970"/>
    </source>
</evidence>
<dbReference type="GO" id="GO:0005739">
    <property type="term" value="C:mitochondrion"/>
    <property type="evidence" value="ECO:0007669"/>
    <property type="project" value="UniProtKB-SubCell"/>
</dbReference>
<dbReference type="PANTHER" id="PTHR31601:SF2">
    <property type="entry name" value="ALPHA-KETOGLUTARATE DEHYDROGENASE COMPONENT 4"/>
    <property type="match status" value="1"/>
</dbReference>
<feature type="compositionally biased region" description="Polar residues" evidence="4">
    <location>
        <begin position="46"/>
        <end position="67"/>
    </location>
</feature>
<dbReference type="PANTHER" id="PTHR31601">
    <property type="entry name" value="28S RIBOSOMAL PROTEIN S36, MITOCHONDRIAL"/>
    <property type="match status" value="1"/>
</dbReference>
<comment type="caution">
    <text evidence="5">The sequence shown here is derived from an EMBL/GenBank/DDBJ whole genome shotgun (WGS) entry which is preliminary data.</text>
</comment>
<evidence type="ECO:0000256" key="4">
    <source>
        <dbReference type="SAM" id="MobiDB-lite"/>
    </source>
</evidence>
<keyword evidence="6" id="KW-1185">Reference proteome</keyword>
<evidence type="ECO:0000256" key="1">
    <source>
        <dbReference type="ARBA" id="ARBA00004173"/>
    </source>
</evidence>
<evidence type="ECO:0000313" key="6">
    <source>
        <dbReference type="Proteomes" id="UP000789759"/>
    </source>
</evidence>
<dbReference type="Pfam" id="PF10937">
    <property type="entry name" value="Kgd4-YMR31"/>
    <property type="match status" value="1"/>
</dbReference>
<dbReference type="InterPro" id="IPR020373">
    <property type="entry name" value="Kgd4/YMR-31"/>
</dbReference>
<dbReference type="GO" id="GO:0004591">
    <property type="term" value="F:oxoglutarate dehydrogenase (succinyl-transferring) activity"/>
    <property type="evidence" value="ECO:0007669"/>
    <property type="project" value="TreeGrafter"/>
</dbReference>
<comment type="similarity">
    <text evidence="3">Belongs to the alpha-ketoglutarate dehydrogenase component 4 family.</text>
</comment>
<proteinExistence type="inferred from homology"/>
<accession>A0A9N8ZIC5</accession>
<reference evidence="5" key="1">
    <citation type="submission" date="2021-06" db="EMBL/GenBank/DDBJ databases">
        <authorList>
            <person name="Kallberg Y."/>
            <person name="Tangrot J."/>
            <person name="Rosling A."/>
        </authorList>
    </citation>
    <scope>NUCLEOTIDE SEQUENCE</scope>
    <source>
        <strain evidence="5">FL966</strain>
    </source>
</reference>
<name>A0A9N8ZIC5_9GLOM</name>
<evidence type="ECO:0000313" key="5">
    <source>
        <dbReference type="EMBL" id="CAG8496770.1"/>
    </source>
</evidence>
<gene>
    <name evidence="5" type="ORF">CPELLU_LOCUS2252</name>
</gene>
<evidence type="ECO:0000256" key="2">
    <source>
        <dbReference type="ARBA" id="ARBA00023128"/>
    </source>
</evidence>
<protein>
    <submittedName>
        <fullName evidence="5">3841_t:CDS:1</fullName>
    </submittedName>
</protein>
<dbReference type="AlphaFoldDB" id="A0A9N8ZIC5"/>
<comment type="subcellular location">
    <subcellularLocation>
        <location evidence="1">Mitochondrion</location>
    </subcellularLocation>
</comment>
<sequence length="105" mass="11842">MNPSRIRFALQKHVPLIKFLGPRNKLHKEPVDSTPKLHPAAPKGSTLPSTFHKPSQPQESIVNSRSVQPKPVIEYSELPERYKRRVLTPDEIEAIESGGAYLISH</sequence>